<accession>A0A0M8N6L3</accession>
<comment type="PTM">
    <text evidence="8 9">Topaquinone (TPQ) is generated by copper-dependent autoxidation of a specific tyrosyl residue.</text>
</comment>
<evidence type="ECO:0000256" key="3">
    <source>
        <dbReference type="ARBA" id="ARBA00022723"/>
    </source>
</evidence>
<dbReference type="SUPFAM" id="SSF49998">
    <property type="entry name" value="Amine oxidase catalytic domain"/>
    <property type="match status" value="1"/>
</dbReference>
<dbReference type="InterPro" id="IPR016182">
    <property type="entry name" value="Cu_amine_oxidase_N-reg"/>
</dbReference>
<reference evidence="11 12" key="1">
    <citation type="submission" date="2015-07" db="EMBL/GenBank/DDBJ databases">
        <title>The genome of the fungus Escovopsis weberi, a specialized disease agent of ant agriculture.</title>
        <authorList>
            <person name="de Man T.J."/>
            <person name="Stajich J.E."/>
            <person name="Kubicek C.P."/>
            <person name="Chenthamara K."/>
            <person name="Atanasova L."/>
            <person name="Druzhinina I.S."/>
            <person name="Birnbaum S."/>
            <person name="Barribeau S.M."/>
            <person name="Teiling C."/>
            <person name="Suen G."/>
            <person name="Currie C."/>
            <person name="Gerardo N.M."/>
        </authorList>
    </citation>
    <scope>NUCLEOTIDE SEQUENCE [LARGE SCALE GENOMIC DNA]</scope>
</reference>
<dbReference type="PANTHER" id="PTHR10638:SF91">
    <property type="entry name" value="AMINE OXIDASE"/>
    <property type="match status" value="1"/>
</dbReference>
<comment type="cofactor">
    <cofactor evidence="1">
        <name>Cu cation</name>
        <dbReference type="ChEBI" id="CHEBI:23378"/>
    </cofactor>
</comment>
<dbReference type="Gene3D" id="2.70.98.20">
    <property type="entry name" value="Copper amine oxidase, catalytic domain"/>
    <property type="match status" value="1"/>
</dbReference>
<dbReference type="GO" id="GO:0005507">
    <property type="term" value="F:copper ion binding"/>
    <property type="evidence" value="ECO:0007669"/>
    <property type="project" value="InterPro"/>
</dbReference>
<evidence type="ECO:0000256" key="8">
    <source>
        <dbReference type="PIRSR" id="PIRSR600269-51"/>
    </source>
</evidence>
<feature type="modified residue" description="2',4',5'-topaquinone" evidence="8">
    <location>
        <position position="336"/>
    </location>
</feature>
<dbReference type="SUPFAM" id="SSF54416">
    <property type="entry name" value="Amine oxidase N-terminal region"/>
    <property type="match status" value="1"/>
</dbReference>
<dbReference type="Proteomes" id="UP000053831">
    <property type="component" value="Unassembled WGS sequence"/>
</dbReference>
<evidence type="ECO:0000256" key="1">
    <source>
        <dbReference type="ARBA" id="ARBA00001935"/>
    </source>
</evidence>
<dbReference type="PANTHER" id="PTHR10638">
    <property type="entry name" value="COPPER AMINE OXIDASE"/>
    <property type="match status" value="1"/>
</dbReference>
<dbReference type="OrthoDB" id="5379943at2759"/>
<feature type="active site" description="Schiff-base intermediate with substrate; via topaquinone" evidence="7">
    <location>
        <position position="336"/>
    </location>
</feature>
<keyword evidence="5 9" id="KW-0560">Oxidoreductase</keyword>
<evidence type="ECO:0000259" key="10">
    <source>
        <dbReference type="Pfam" id="PF01179"/>
    </source>
</evidence>
<evidence type="ECO:0000256" key="5">
    <source>
        <dbReference type="ARBA" id="ARBA00023002"/>
    </source>
</evidence>
<feature type="domain" description="Copper amine oxidase catalytic" evidence="10">
    <location>
        <begin position="178"/>
        <end position="573"/>
    </location>
</feature>
<dbReference type="AlphaFoldDB" id="A0A0M8N6L3"/>
<dbReference type="GO" id="GO:0009308">
    <property type="term" value="P:amine metabolic process"/>
    <property type="evidence" value="ECO:0007669"/>
    <property type="project" value="UniProtKB-UniRule"/>
</dbReference>
<dbReference type="Gene3D" id="3.10.450.40">
    <property type="match status" value="1"/>
</dbReference>
<keyword evidence="3 9" id="KW-0479">Metal-binding</keyword>
<protein>
    <recommendedName>
        <fullName evidence="9">Amine oxidase</fullName>
        <ecNumber evidence="9">1.4.3.-</ecNumber>
    </recommendedName>
</protein>
<comment type="caution">
    <text evidence="11">The sequence shown here is derived from an EMBL/GenBank/DDBJ whole genome shotgun (WGS) entry which is preliminary data.</text>
</comment>
<evidence type="ECO:0000256" key="7">
    <source>
        <dbReference type="PIRSR" id="PIRSR600269-50"/>
    </source>
</evidence>
<evidence type="ECO:0000313" key="11">
    <source>
        <dbReference type="EMBL" id="KOS21050.1"/>
    </source>
</evidence>
<dbReference type="EC" id="1.4.3.-" evidence="9"/>
<dbReference type="GO" id="GO:0048038">
    <property type="term" value="F:quinone binding"/>
    <property type="evidence" value="ECO:0007669"/>
    <property type="project" value="InterPro"/>
</dbReference>
<organism evidence="11 12">
    <name type="scientific">Escovopsis weberi</name>
    <dbReference type="NCBI Taxonomy" id="150374"/>
    <lineage>
        <taxon>Eukaryota</taxon>
        <taxon>Fungi</taxon>
        <taxon>Dikarya</taxon>
        <taxon>Ascomycota</taxon>
        <taxon>Pezizomycotina</taxon>
        <taxon>Sordariomycetes</taxon>
        <taxon>Hypocreomycetidae</taxon>
        <taxon>Hypocreales</taxon>
        <taxon>Hypocreaceae</taxon>
        <taxon>Escovopsis</taxon>
    </lineage>
</organism>
<dbReference type="GO" id="GO:0008131">
    <property type="term" value="F:primary methylamine oxidase activity"/>
    <property type="evidence" value="ECO:0007669"/>
    <property type="project" value="InterPro"/>
</dbReference>
<dbReference type="InterPro" id="IPR000269">
    <property type="entry name" value="Cu_amine_oxidase"/>
</dbReference>
<comment type="similarity">
    <text evidence="2 9">Belongs to the copper/topaquinone oxidase family.</text>
</comment>
<dbReference type="InterPro" id="IPR015798">
    <property type="entry name" value="Cu_amine_oxidase_C"/>
</dbReference>
<dbReference type="InterPro" id="IPR036460">
    <property type="entry name" value="Cu_amine_oxidase_C_sf"/>
</dbReference>
<sequence>MVPFLEAEHAGELDTLSERPPRLALAQYSVINPGLYCHFTTVVHINAQAIRNSNAFQEAMSEFALPEGFQLAMDSWPFGGRSEDDVDDGRYWGGLVFAKPVTPVDSNYYAYPIPITVMVDARTMEVIRVERFATGGVGDGLRPSPRRDTPRKLFEDHRGAEYLPENICIPLRSDLKPIHITQPKGASFRVHSDRLIEWQKWSFRLGFNAREGAVLHDVCYDGRPIFYRLSFSEMTVPYADPRPPFQRKQAFDFGDVGVGRTANNLQLGCDCLGAIHYVDAIDVNSDGSPQTSKTVVCIHEQDNGILWKHTDVRTNRSGIVRNREFIVQFIATLGNYEYILSYTLDLAGGISMETRATGIVSVAAIDLGKTSEYGNVVSPGILAQNHQHIFAARIDAAIDSYETGDTRVVVEDSVGRKICPDTNPYGNLYEVERKPVDEPTWIDLEPRLNRLIKLENTRKKNHVSGRHLAYKVVAPVTQLLLADDDSMAAKRARFAQHHLWVTGHRDGELYAAGDYTNMSSRETGGVSDMIKRPDRFAVDELQLDEDDGHRAHPIVWVVFGLTHNPRVEDWPVM</sequence>
<evidence type="ECO:0000313" key="12">
    <source>
        <dbReference type="Proteomes" id="UP000053831"/>
    </source>
</evidence>
<gene>
    <name evidence="11" type="ORF">ESCO_004110</name>
</gene>
<evidence type="ECO:0000256" key="4">
    <source>
        <dbReference type="ARBA" id="ARBA00022772"/>
    </source>
</evidence>
<keyword evidence="4 7" id="KW-0801">TPQ</keyword>
<keyword evidence="12" id="KW-1185">Reference proteome</keyword>
<dbReference type="Pfam" id="PF01179">
    <property type="entry name" value="Cu_amine_oxid"/>
    <property type="match status" value="1"/>
</dbReference>
<dbReference type="STRING" id="150374.A0A0M8N6L3"/>
<name>A0A0M8N6L3_ESCWE</name>
<dbReference type="EMBL" id="LGSR01000013">
    <property type="protein sequence ID" value="KOS21050.1"/>
    <property type="molecule type" value="Genomic_DNA"/>
</dbReference>
<feature type="active site" description="Proton acceptor" evidence="7">
    <location>
        <position position="252"/>
    </location>
</feature>
<evidence type="ECO:0000256" key="2">
    <source>
        <dbReference type="ARBA" id="ARBA00007983"/>
    </source>
</evidence>
<evidence type="ECO:0000256" key="9">
    <source>
        <dbReference type="RuleBase" id="RU000672"/>
    </source>
</evidence>
<proteinExistence type="inferred from homology"/>
<evidence type="ECO:0000256" key="6">
    <source>
        <dbReference type="ARBA" id="ARBA00023008"/>
    </source>
</evidence>
<comment type="cofactor">
    <cofactor evidence="9">
        <name>Cu cation</name>
        <dbReference type="ChEBI" id="CHEBI:23378"/>
    </cofactor>
    <text evidence="9">Contains 1 topaquinone per subunit.</text>
</comment>
<keyword evidence="6 9" id="KW-0186">Copper</keyword>